<dbReference type="OrthoDB" id="2388539at2"/>
<feature type="transmembrane region" description="Helical" evidence="2">
    <location>
        <begin position="93"/>
        <end position="117"/>
    </location>
</feature>
<name>A0A3A8JPQ0_9BACT</name>
<reference evidence="5" key="1">
    <citation type="submission" date="2018-09" db="EMBL/GenBank/DDBJ databases">
        <authorList>
            <person name="Livingstone P.G."/>
            <person name="Whitworth D.E."/>
        </authorList>
    </citation>
    <scope>NUCLEOTIDE SEQUENCE [LARGE SCALE GENOMIC DNA]</scope>
    <source>
        <strain evidence="5">CA043D</strain>
    </source>
</reference>
<dbReference type="Pfam" id="PF04235">
    <property type="entry name" value="DUF418"/>
    <property type="match status" value="1"/>
</dbReference>
<dbReference type="EMBL" id="RAWE01000185">
    <property type="protein sequence ID" value="RKG97205.1"/>
    <property type="molecule type" value="Genomic_DNA"/>
</dbReference>
<feature type="transmembrane region" description="Helical" evidence="2">
    <location>
        <begin position="366"/>
        <end position="385"/>
    </location>
</feature>
<protein>
    <submittedName>
        <fullName evidence="4">DUF418 domain-containing protein</fullName>
    </submittedName>
</protein>
<organism evidence="4 5">
    <name type="scientific">Corallococcus carmarthensis</name>
    <dbReference type="NCBI Taxonomy" id="2316728"/>
    <lineage>
        <taxon>Bacteria</taxon>
        <taxon>Pseudomonadati</taxon>
        <taxon>Myxococcota</taxon>
        <taxon>Myxococcia</taxon>
        <taxon>Myxococcales</taxon>
        <taxon>Cystobacterineae</taxon>
        <taxon>Myxococcaceae</taxon>
        <taxon>Corallococcus</taxon>
    </lineage>
</organism>
<feature type="domain" description="DUF418" evidence="3">
    <location>
        <begin position="267"/>
        <end position="433"/>
    </location>
</feature>
<evidence type="ECO:0000313" key="4">
    <source>
        <dbReference type="EMBL" id="RKG97205.1"/>
    </source>
</evidence>
<dbReference type="PANTHER" id="PTHR30590:SF2">
    <property type="entry name" value="INNER MEMBRANE PROTEIN"/>
    <property type="match status" value="1"/>
</dbReference>
<keyword evidence="5" id="KW-1185">Reference proteome</keyword>
<evidence type="ECO:0000256" key="2">
    <source>
        <dbReference type="SAM" id="Phobius"/>
    </source>
</evidence>
<dbReference type="InterPro" id="IPR052529">
    <property type="entry name" value="Bact_Transport_Assoc"/>
</dbReference>
<keyword evidence="2" id="KW-0472">Membrane</keyword>
<proteinExistence type="predicted"/>
<feature type="transmembrane region" description="Helical" evidence="2">
    <location>
        <begin position="250"/>
        <end position="267"/>
    </location>
</feature>
<feature type="transmembrane region" description="Helical" evidence="2">
    <location>
        <begin position="54"/>
        <end position="73"/>
    </location>
</feature>
<keyword evidence="2" id="KW-1133">Transmembrane helix</keyword>
<evidence type="ECO:0000256" key="1">
    <source>
        <dbReference type="SAM" id="MobiDB-lite"/>
    </source>
</evidence>
<feature type="transmembrane region" description="Helical" evidence="2">
    <location>
        <begin position="397"/>
        <end position="415"/>
    </location>
</feature>
<comment type="caution">
    <text evidence="4">The sequence shown here is derived from an EMBL/GenBank/DDBJ whole genome shotgun (WGS) entry which is preliminary data.</text>
</comment>
<feature type="region of interest" description="Disordered" evidence="1">
    <location>
        <begin position="1"/>
        <end position="46"/>
    </location>
</feature>
<dbReference type="Proteomes" id="UP000268313">
    <property type="component" value="Unassembled WGS sequence"/>
</dbReference>
<accession>A0A3A8JPQ0</accession>
<feature type="transmembrane region" description="Helical" evidence="2">
    <location>
        <begin position="183"/>
        <end position="203"/>
    </location>
</feature>
<feature type="transmembrane region" description="Helical" evidence="2">
    <location>
        <begin position="287"/>
        <end position="309"/>
    </location>
</feature>
<feature type="transmembrane region" description="Helical" evidence="2">
    <location>
        <begin position="329"/>
        <end position="346"/>
    </location>
</feature>
<dbReference type="PANTHER" id="PTHR30590">
    <property type="entry name" value="INNER MEMBRANE PROTEIN"/>
    <property type="match status" value="1"/>
</dbReference>
<sequence length="436" mass="47844">MTREGSGGLPPVCHKNQPEFHGDVRGSPQDAPVSHSSPPAHPVPSQERVEMVDALRGFALCGVFVSNSFLWFGGRNLLPPAQLQALGSPLPELVTGALFLFFVAHKFLNLFGFLFGLGFSLQLSRAEARGTSHVPVHLRRMGVLLGFGAAHLLGLWMGDILHLYALAGLLLLLFSGRSDRALWRWVVVLLGVIPPGVLALQLWGPGAAAPAHESALRAELLAALSSDSVWTAQAGNARYVWRTWFSSPRVLIWLTLILGRFLLGLLAGRHRLLQDVERHRPLLRRILWWGLGLGGLLNAGGLLAFQLRAQGLEPASHAGLFLLMALQELGYVLLGAAYLAGFALLFQRERWRRVLAVLSPVGRMALTNYLMQTVLSLCLYSGWGLGLIGRLPPSHCVVIALGLFAVQVLLSHAWLKYYRFGPAEWLWRSLTYGSLR</sequence>
<dbReference type="InterPro" id="IPR007349">
    <property type="entry name" value="DUF418"/>
</dbReference>
<dbReference type="AlphaFoldDB" id="A0A3A8JPQ0"/>
<gene>
    <name evidence="4" type="ORF">D7X32_33480</name>
</gene>
<feature type="transmembrane region" description="Helical" evidence="2">
    <location>
        <begin position="160"/>
        <end position="176"/>
    </location>
</feature>
<keyword evidence="2" id="KW-0812">Transmembrane</keyword>
<evidence type="ECO:0000259" key="3">
    <source>
        <dbReference type="Pfam" id="PF04235"/>
    </source>
</evidence>
<evidence type="ECO:0000313" key="5">
    <source>
        <dbReference type="Proteomes" id="UP000268313"/>
    </source>
</evidence>